<proteinExistence type="predicted"/>
<dbReference type="Proteomes" id="UP001141253">
    <property type="component" value="Chromosome 2"/>
</dbReference>
<name>A0ABQ9BZ66_9ROSI</name>
<dbReference type="Pfam" id="PF13947">
    <property type="entry name" value="GUB_WAK_bind"/>
    <property type="match status" value="1"/>
</dbReference>
<organism evidence="5 6">
    <name type="scientific">Salix suchowensis</name>
    <dbReference type="NCBI Taxonomy" id="1278906"/>
    <lineage>
        <taxon>Eukaryota</taxon>
        <taxon>Viridiplantae</taxon>
        <taxon>Streptophyta</taxon>
        <taxon>Embryophyta</taxon>
        <taxon>Tracheophyta</taxon>
        <taxon>Spermatophyta</taxon>
        <taxon>Magnoliopsida</taxon>
        <taxon>eudicotyledons</taxon>
        <taxon>Gunneridae</taxon>
        <taxon>Pentapetalae</taxon>
        <taxon>rosids</taxon>
        <taxon>fabids</taxon>
        <taxon>Malpighiales</taxon>
        <taxon>Salicaceae</taxon>
        <taxon>Saliceae</taxon>
        <taxon>Salix</taxon>
    </lineage>
</organism>
<accession>A0ABQ9BZ66</accession>
<reference evidence="5" key="2">
    <citation type="journal article" date="2023" name="Int. J. Mol. Sci.">
        <title>De Novo Assembly and Annotation of 11 Diverse Shrub Willow (Salix) Genomes Reveals Novel Gene Organization in Sex-Linked Regions.</title>
        <authorList>
            <person name="Hyden B."/>
            <person name="Feng K."/>
            <person name="Yates T.B."/>
            <person name="Jawdy S."/>
            <person name="Cereghino C."/>
            <person name="Smart L.B."/>
            <person name="Muchero W."/>
        </authorList>
    </citation>
    <scope>NUCLEOTIDE SEQUENCE</scope>
    <source>
        <tissue evidence="5">Shoot tip</tissue>
    </source>
</reference>
<dbReference type="InterPro" id="IPR025287">
    <property type="entry name" value="WAK_GUB"/>
</dbReference>
<protein>
    <recommendedName>
        <fullName evidence="4">Wall-associated receptor kinase galacturonan-binding domain-containing protein</fullName>
    </recommendedName>
</protein>
<evidence type="ECO:0000313" key="6">
    <source>
        <dbReference type="Proteomes" id="UP001141253"/>
    </source>
</evidence>
<evidence type="ECO:0000313" key="5">
    <source>
        <dbReference type="EMBL" id="KAJ6391746.1"/>
    </source>
</evidence>
<feature type="domain" description="Wall-associated receptor kinase galacturonan-binding" evidence="4">
    <location>
        <begin position="28"/>
        <end position="68"/>
    </location>
</feature>
<sequence length="158" mass="17243">MLFQFTLVAALLAATLSAQEFPIAKAGCQDRCGNVTIPFPFGLTDDCYYDAAFLITCNHTFSPPKAFLGASNIDFTEIKLEGKLHLEQYIAKDCYNASGPTHSNSPYLTLSNFIISDADNIFVSIGCDTVATLYGNLKEAGSNESEYQVAVKHLLPRE</sequence>
<dbReference type="PANTHER" id="PTHR33491">
    <property type="entry name" value="OSJNBA0016N04.9 PROTEIN"/>
    <property type="match status" value="1"/>
</dbReference>
<evidence type="ECO:0000256" key="1">
    <source>
        <dbReference type="ARBA" id="ARBA00004167"/>
    </source>
</evidence>
<feature type="chain" id="PRO_5046418973" description="Wall-associated receptor kinase galacturonan-binding domain-containing protein" evidence="3">
    <location>
        <begin position="19"/>
        <end position="158"/>
    </location>
</feature>
<keyword evidence="2 3" id="KW-0732">Signal</keyword>
<evidence type="ECO:0000256" key="2">
    <source>
        <dbReference type="ARBA" id="ARBA00022729"/>
    </source>
</evidence>
<dbReference type="EMBL" id="JAPFFI010000006">
    <property type="protein sequence ID" value="KAJ6391746.1"/>
    <property type="molecule type" value="Genomic_DNA"/>
</dbReference>
<comment type="caution">
    <text evidence="5">The sequence shown here is derived from an EMBL/GenBank/DDBJ whole genome shotgun (WGS) entry which is preliminary data.</text>
</comment>
<evidence type="ECO:0000259" key="4">
    <source>
        <dbReference type="Pfam" id="PF13947"/>
    </source>
</evidence>
<gene>
    <name evidence="5" type="ORF">OIU77_025669</name>
</gene>
<reference evidence="5" key="1">
    <citation type="submission" date="2022-10" db="EMBL/GenBank/DDBJ databases">
        <authorList>
            <person name="Hyden B.L."/>
            <person name="Feng K."/>
            <person name="Yates T."/>
            <person name="Jawdy S."/>
            <person name="Smart L.B."/>
            <person name="Muchero W."/>
        </authorList>
    </citation>
    <scope>NUCLEOTIDE SEQUENCE</scope>
    <source>
        <tissue evidence="5">Shoot tip</tissue>
    </source>
</reference>
<evidence type="ECO:0000256" key="3">
    <source>
        <dbReference type="SAM" id="SignalP"/>
    </source>
</evidence>
<keyword evidence="6" id="KW-1185">Reference proteome</keyword>
<feature type="signal peptide" evidence="3">
    <location>
        <begin position="1"/>
        <end position="18"/>
    </location>
</feature>
<comment type="subcellular location">
    <subcellularLocation>
        <location evidence="1">Membrane</location>
        <topology evidence="1">Single-pass membrane protein</topology>
    </subcellularLocation>
</comment>